<dbReference type="CDD" id="cd19132">
    <property type="entry name" value="AKR_AKR5D1_E1"/>
    <property type="match status" value="1"/>
</dbReference>
<evidence type="ECO:0000256" key="6">
    <source>
        <dbReference type="PIRSR" id="PIRSR000097-3"/>
    </source>
</evidence>
<keyword evidence="2" id="KW-0521">NADP</keyword>
<evidence type="ECO:0000313" key="8">
    <source>
        <dbReference type="EMBL" id="CDR13957.1"/>
    </source>
</evidence>
<dbReference type="GeneID" id="32469677"/>
<reference evidence="9 10" key="2">
    <citation type="submission" date="2021-03" db="EMBL/GenBank/DDBJ databases">
        <title>Genomic Encyclopedia of Type Strains, Phase IV (KMG-IV): sequencing the most valuable type-strain genomes for metagenomic binning, comparative biology and taxonomic classification.</title>
        <authorList>
            <person name="Goeker M."/>
        </authorList>
    </citation>
    <scope>NUCLEOTIDE SEQUENCE [LARGE SCALE GENOMIC DNA]</scope>
    <source>
        <strain evidence="9 10">DSM 41954</strain>
    </source>
</reference>
<keyword evidence="10" id="KW-1185">Reference proteome</keyword>
<proteinExistence type="inferred from homology"/>
<dbReference type="Proteomes" id="UP000756710">
    <property type="component" value="Unassembled WGS sequence"/>
</dbReference>
<dbReference type="InterPro" id="IPR036812">
    <property type="entry name" value="NAD(P)_OxRdtase_dom_sf"/>
</dbReference>
<dbReference type="PIRSF" id="PIRSF000097">
    <property type="entry name" value="AKR"/>
    <property type="match status" value="1"/>
</dbReference>
<dbReference type="FunFam" id="3.20.20.100:FF:000015">
    <property type="entry name" value="Oxidoreductase, aldo/keto reductase family"/>
    <property type="match status" value="1"/>
</dbReference>
<dbReference type="InterPro" id="IPR020471">
    <property type="entry name" value="AKR"/>
</dbReference>
<evidence type="ECO:0000256" key="5">
    <source>
        <dbReference type="PIRSR" id="PIRSR000097-2"/>
    </source>
</evidence>
<feature type="domain" description="NADP-dependent oxidoreductase" evidence="7">
    <location>
        <begin position="24"/>
        <end position="261"/>
    </location>
</feature>
<dbReference type="PROSITE" id="PS00062">
    <property type="entry name" value="ALDOKETO_REDUCTASE_2"/>
    <property type="match status" value="1"/>
</dbReference>
<dbReference type="GO" id="GO:0016616">
    <property type="term" value="F:oxidoreductase activity, acting on the CH-OH group of donors, NAD or NADP as acceptor"/>
    <property type="evidence" value="ECO:0007669"/>
    <property type="project" value="UniProtKB-ARBA"/>
</dbReference>
<dbReference type="HOGENOM" id="CLU_023205_0_1_11"/>
<dbReference type="PANTHER" id="PTHR43827">
    <property type="entry name" value="2,5-DIKETO-D-GLUCONIC ACID REDUCTASE"/>
    <property type="match status" value="1"/>
</dbReference>
<gene>
    <name evidence="9" type="ORF">J2Z30_001104</name>
    <name evidence="8" type="ORF">SIRAN8183</name>
</gene>
<evidence type="ECO:0000256" key="1">
    <source>
        <dbReference type="ARBA" id="ARBA00007905"/>
    </source>
</evidence>
<dbReference type="PROSITE" id="PS00063">
    <property type="entry name" value="ALDOKETO_REDUCTASE_3"/>
    <property type="match status" value="1"/>
</dbReference>
<dbReference type="PROSITE" id="PS00798">
    <property type="entry name" value="ALDOKETO_REDUCTASE_1"/>
    <property type="match status" value="1"/>
</dbReference>
<evidence type="ECO:0000259" key="7">
    <source>
        <dbReference type="Pfam" id="PF00248"/>
    </source>
</evidence>
<dbReference type="InterPro" id="IPR023210">
    <property type="entry name" value="NADP_OxRdtase_dom"/>
</dbReference>
<sequence length="276" mass="29676">MNTIPQRALSDGASIPAAGFGTYPLSGPDAESAVRDAIAAGYRLIDTAASYGNEAEVGRAVATSGVPRAEVFLMTKLRGRDQGYERTLAAFEESAARLGVDYVDIYLIHWPLPRLDAYADSWRAMIKLREEGRIRSIGVSNFTPVHLDRLSEETGVMPSVNQIELHPNFTQSGQRHADAARSIATISWGPLGRGSGILADPVVTGLARAHGVTPAQVVLRWHLQLGAIPIAKSATPERQRANLDIFGFDLTAAEVAALSGLERGRLGGDPDTYEEF</sequence>
<dbReference type="Gene3D" id="3.20.20.100">
    <property type="entry name" value="NADP-dependent oxidoreductase domain"/>
    <property type="match status" value="1"/>
</dbReference>
<evidence type="ECO:0000313" key="9">
    <source>
        <dbReference type="EMBL" id="MBP2060106.1"/>
    </source>
</evidence>
<dbReference type="AlphaFoldDB" id="A0A061A8H7"/>
<protein>
    <submittedName>
        <fullName evidence="8 9">Aldo/keto reductase</fullName>
    </submittedName>
</protein>
<evidence type="ECO:0000256" key="4">
    <source>
        <dbReference type="PIRSR" id="PIRSR000097-1"/>
    </source>
</evidence>
<dbReference type="Pfam" id="PF00248">
    <property type="entry name" value="Aldo_ket_red"/>
    <property type="match status" value="1"/>
</dbReference>
<dbReference type="PRINTS" id="PR00069">
    <property type="entry name" value="ALDKETRDTASE"/>
</dbReference>
<name>A0A061A8H7_9ACTN</name>
<dbReference type="RefSeq" id="WP_044578527.1">
    <property type="nucleotide sequence ID" value="NZ_BAABDR010000055.1"/>
</dbReference>
<evidence type="ECO:0000256" key="3">
    <source>
        <dbReference type="ARBA" id="ARBA00023002"/>
    </source>
</evidence>
<evidence type="ECO:0000313" key="10">
    <source>
        <dbReference type="Proteomes" id="UP000756710"/>
    </source>
</evidence>
<feature type="active site" description="Proton donor" evidence="4">
    <location>
        <position position="51"/>
    </location>
</feature>
<dbReference type="SUPFAM" id="SSF51430">
    <property type="entry name" value="NAD(P)-linked oxidoreductase"/>
    <property type="match status" value="1"/>
</dbReference>
<evidence type="ECO:0000256" key="2">
    <source>
        <dbReference type="ARBA" id="ARBA00022857"/>
    </source>
</evidence>
<accession>A0A061A8H7</accession>
<feature type="site" description="Lowers pKa of active site Tyr" evidence="6">
    <location>
        <position position="76"/>
    </location>
</feature>
<comment type="similarity">
    <text evidence="1">Belongs to the aldo/keto reductase family.</text>
</comment>
<keyword evidence="3" id="KW-0560">Oxidoreductase</keyword>
<dbReference type="EMBL" id="JAGGLR010000002">
    <property type="protein sequence ID" value="MBP2060106.1"/>
    <property type="molecule type" value="Genomic_DNA"/>
</dbReference>
<dbReference type="PANTHER" id="PTHR43827:SF3">
    <property type="entry name" value="NADP-DEPENDENT OXIDOREDUCTASE DOMAIN-CONTAINING PROTEIN"/>
    <property type="match status" value="1"/>
</dbReference>
<organism evidence="8">
    <name type="scientific">Streptomyces iranensis</name>
    <dbReference type="NCBI Taxonomy" id="576784"/>
    <lineage>
        <taxon>Bacteria</taxon>
        <taxon>Bacillati</taxon>
        <taxon>Actinomycetota</taxon>
        <taxon>Actinomycetes</taxon>
        <taxon>Kitasatosporales</taxon>
        <taxon>Streptomycetaceae</taxon>
        <taxon>Streptomyces</taxon>
        <taxon>Streptomyces violaceusniger group</taxon>
    </lineage>
</organism>
<dbReference type="EMBL" id="LK022848">
    <property type="protein sequence ID" value="CDR13957.1"/>
    <property type="molecule type" value="Genomic_DNA"/>
</dbReference>
<reference evidence="8" key="1">
    <citation type="submission" date="2014-05" db="EMBL/GenBank/DDBJ databases">
        <authorList>
            <person name="Horn Fabian"/>
        </authorList>
    </citation>
    <scope>NUCLEOTIDE SEQUENCE</scope>
</reference>
<feature type="binding site" evidence="5">
    <location>
        <position position="109"/>
    </location>
    <ligand>
        <name>substrate</name>
    </ligand>
</feature>
<dbReference type="InterPro" id="IPR018170">
    <property type="entry name" value="Aldo/ket_reductase_CS"/>
</dbReference>